<feature type="transmembrane region" description="Helical" evidence="5">
    <location>
        <begin position="22"/>
        <end position="40"/>
    </location>
</feature>
<feature type="region of interest" description="Disordered" evidence="4">
    <location>
        <begin position="67"/>
        <end position="91"/>
    </location>
</feature>
<evidence type="ECO:0000256" key="3">
    <source>
        <dbReference type="ARBA" id="ARBA00023295"/>
    </source>
</evidence>
<sequence>MPISGTGNLPRVLSGYRCSKSAVVWSLVGFLLMLQLYSIATHRSAVTGDIRLHASRHPLVRELEQVEEENIQVPPPRKKRSPHAAKRRHKRSTTLIDEFLDENSQLRHVFFPDVKTAIDPVKEAANESHYYHPGKIWLDTEGNPIQAHGGGMLYDERSATYFWYGEYKDGPTYRAHKKGAARFNIRNQSLSFANTGYRWSRSVMVLTLVGFLLTLQLYFVASRTNAVSASLPQAEEDNMQVPFHRTKRFLQAAKRRQKRPTTIIDDFLDQNSPLHRVFFPDMTTAVNPVNGSKYYRPGSIWLDTDANPIQAHGGGILYDEISGTYYWYGEYRDVPKGSATGRVDVIGVGCYSSKDLWTWKNEGIVLAADLENQTHDLYISNVLERPRVIYNEITGKYVMWMHIDTGNYSKAAVGIATGDSPTGPFEYLRSLRPHGRDSRDMTIFKDEDGVAYLIYSSQGNSELQIGPLTDDYLDVQLEMQRILVGQHREAPAVFKYQGTYYMITSACTGWAPNEALAHAAETIMGPWETIGDPCIGGTIMFRLAAFLSQSTFVIPLPGTPGSYVFMADRWNPAQLNDSRYVWLPLTVGDPDGGSFEFPSLPRVSIYWHQKWRLPLGWRS</sequence>
<keyword evidence="2" id="KW-0378">Hydrolase</keyword>
<feature type="compositionally biased region" description="Basic residues" evidence="4">
    <location>
        <begin position="76"/>
        <end position="91"/>
    </location>
</feature>
<reference evidence="6 7" key="1">
    <citation type="journal article" date="2024" name="G3 (Bethesda)">
        <title>Genome assembly of Hibiscus sabdariffa L. provides insights into metabolisms of medicinal natural products.</title>
        <authorList>
            <person name="Kim T."/>
        </authorList>
    </citation>
    <scope>NUCLEOTIDE SEQUENCE [LARGE SCALE GENOMIC DNA]</scope>
    <source>
        <strain evidence="6">TK-2024</strain>
        <tissue evidence="6">Old leaves</tissue>
    </source>
</reference>
<accession>A0ABR2TKK1</accession>
<dbReference type="InterPro" id="IPR023296">
    <property type="entry name" value="Glyco_hydro_beta-prop_sf"/>
</dbReference>
<dbReference type="Proteomes" id="UP001396334">
    <property type="component" value="Unassembled WGS sequence"/>
</dbReference>
<gene>
    <name evidence="6" type="ORF">V6N11_022791</name>
</gene>
<comment type="similarity">
    <text evidence="1">Belongs to the glycosyl hydrolase 43 family.</text>
</comment>
<keyword evidence="3" id="KW-0326">Glycosidase</keyword>
<keyword evidence="5" id="KW-0472">Membrane</keyword>
<evidence type="ECO:0000256" key="5">
    <source>
        <dbReference type="SAM" id="Phobius"/>
    </source>
</evidence>
<organism evidence="6 7">
    <name type="scientific">Hibiscus sabdariffa</name>
    <name type="common">roselle</name>
    <dbReference type="NCBI Taxonomy" id="183260"/>
    <lineage>
        <taxon>Eukaryota</taxon>
        <taxon>Viridiplantae</taxon>
        <taxon>Streptophyta</taxon>
        <taxon>Embryophyta</taxon>
        <taxon>Tracheophyta</taxon>
        <taxon>Spermatophyta</taxon>
        <taxon>Magnoliopsida</taxon>
        <taxon>eudicotyledons</taxon>
        <taxon>Gunneridae</taxon>
        <taxon>Pentapetalae</taxon>
        <taxon>rosids</taxon>
        <taxon>malvids</taxon>
        <taxon>Malvales</taxon>
        <taxon>Malvaceae</taxon>
        <taxon>Malvoideae</taxon>
        <taxon>Hibiscus</taxon>
    </lineage>
</organism>
<keyword evidence="5" id="KW-1133">Transmembrane helix</keyword>
<dbReference type="PANTHER" id="PTHR22925">
    <property type="entry name" value="GLYCOSYL HYDROLASE 43 FAMILY MEMBER"/>
    <property type="match status" value="1"/>
</dbReference>
<comment type="caution">
    <text evidence="6">The sequence shown here is derived from an EMBL/GenBank/DDBJ whole genome shotgun (WGS) entry which is preliminary data.</text>
</comment>
<keyword evidence="7" id="KW-1185">Reference proteome</keyword>
<evidence type="ECO:0000313" key="7">
    <source>
        <dbReference type="Proteomes" id="UP001396334"/>
    </source>
</evidence>
<dbReference type="CDD" id="cd18825">
    <property type="entry name" value="GH43_CtGH43-like"/>
    <property type="match status" value="1"/>
</dbReference>
<name>A0ABR2TKK1_9ROSI</name>
<evidence type="ECO:0000256" key="1">
    <source>
        <dbReference type="ARBA" id="ARBA00009865"/>
    </source>
</evidence>
<keyword evidence="5" id="KW-0812">Transmembrane</keyword>
<feature type="transmembrane region" description="Helical" evidence="5">
    <location>
        <begin position="203"/>
        <end position="221"/>
    </location>
</feature>
<evidence type="ECO:0000256" key="2">
    <source>
        <dbReference type="ARBA" id="ARBA00022801"/>
    </source>
</evidence>
<dbReference type="SUPFAM" id="SSF75005">
    <property type="entry name" value="Arabinanase/levansucrase/invertase"/>
    <property type="match status" value="1"/>
</dbReference>
<dbReference type="PANTHER" id="PTHR22925:SF3">
    <property type="entry name" value="GLYCOSYL HYDROLASE FAMILY PROTEIN 43"/>
    <property type="match status" value="1"/>
</dbReference>
<dbReference type="EMBL" id="JBBPBN010000005">
    <property type="protein sequence ID" value="KAK9037892.1"/>
    <property type="molecule type" value="Genomic_DNA"/>
</dbReference>
<dbReference type="InterPro" id="IPR006710">
    <property type="entry name" value="Glyco_hydro_43"/>
</dbReference>
<evidence type="ECO:0000313" key="6">
    <source>
        <dbReference type="EMBL" id="KAK9037892.1"/>
    </source>
</evidence>
<evidence type="ECO:0000256" key="4">
    <source>
        <dbReference type="SAM" id="MobiDB-lite"/>
    </source>
</evidence>
<dbReference type="Pfam" id="PF04616">
    <property type="entry name" value="Glyco_hydro_43"/>
    <property type="match status" value="1"/>
</dbReference>
<dbReference type="Gene3D" id="2.115.10.20">
    <property type="entry name" value="Glycosyl hydrolase domain, family 43"/>
    <property type="match status" value="2"/>
</dbReference>
<protein>
    <submittedName>
        <fullName evidence="6">Uncharacterized protein</fullName>
    </submittedName>
</protein>
<proteinExistence type="inferred from homology"/>